<reference evidence="3" key="1">
    <citation type="journal article" date="2017" name="Nat. Ecol. Evol.">
        <title>Genome expansion and lineage-specific genetic innovations in the forest pathogenic fungi Armillaria.</title>
        <authorList>
            <person name="Sipos G."/>
            <person name="Prasanna A.N."/>
            <person name="Walter M.C."/>
            <person name="O'Connor E."/>
            <person name="Balint B."/>
            <person name="Krizsan K."/>
            <person name="Kiss B."/>
            <person name="Hess J."/>
            <person name="Varga T."/>
            <person name="Slot J."/>
            <person name="Riley R."/>
            <person name="Boka B."/>
            <person name="Rigling D."/>
            <person name="Barry K."/>
            <person name="Lee J."/>
            <person name="Mihaltcheva S."/>
            <person name="LaButti K."/>
            <person name="Lipzen A."/>
            <person name="Waldron R."/>
            <person name="Moloney N.M."/>
            <person name="Sperisen C."/>
            <person name="Kredics L."/>
            <person name="Vagvoelgyi C."/>
            <person name="Patrignani A."/>
            <person name="Fitzpatrick D."/>
            <person name="Nagy I."/>
            <person name="Doyle S."/>
            <person name="Anderson J.B."/>
            <person name="Grigoriev I.V."/>
            <person name="Gueldener U."/>
            <person name="Muensterkoetter M."/>
            <person name="Nagy L.G."/>
        </authorList>
    </citation>
    <scope>NUCLEOTIDE SEQUENCE [LARGE SCALE GENOMIC DNA]</scope>
    <source>
        <strain evidence="3">28-4</strain>
    </source>
</reference>
<accession>A0A2H3BH21</accession>
<dbReference type="Pfam" id="PF18758">
    <property type="entry name" value="KDZ"/>
    <property type="match status" value="1"/>
</dbReference>
<dbReference type="Pfam" id="PF18803">
    <property type="entry name" value="CxC2"/>
    <property type="match status" value="1"/>
</dbReference>
<dbReference type="PANTHER" id="PTHR33096">
    <property type="entry name" value="CXC2 DOMAIN-CONTAINING PROTEIN"/>
    <property type="match status" value="1"/>
</dbReference>
<protein>
    <recommendedName>
        <fullName evidence="1">CxC2-like cysteine cluster KDZ transposase-associated domain-containing protein</fullName>
    </recommendedName>
</protein>
<dbReference type="InterPro" id="IPR040521">
    <property type="entry name" value="KDZ"/>
</dbReference>
<keyword evidence="3" id="KW-1185">Reference proteome</keyword>
<dbReference type="AlphaFoldDB" id="A0A2H3BH21"/>
<organism evidence="2 3">
    <name type="scientific">Armillaria solidipes</name>
    <dbReference type="NCBI Taxonomy" id="1076256"/>
    <lineage>
        <taxon>Eukaryota</taxon>
        <taxon>Fungi</taxon>
        <taxon>Dikarya</taxon>
        <taxon>Basidiomycota</taxon>
        <taxon>Agaricomycotina</taxon>
        <taxon>Agaricomycetes</taxon>
        <taxon>Agaricomycetidae</taxon>
        <taxon>Agaricales</taxon>
        <taxon>Marasmiineae</taxon>
        <taxon>Physalacriaceae</taxon>
        <taxon>Armillaria</taxon>
    </lineage>
</organism>
<name>A0A2H3BH21_9AGAR</name>
<dbReference type="STRING" id="1076256.A0A2H3BH21"/>
<dbReference type="EMBL" id="KZ293467">
    <property type="protein sequence ID" value="PBK62356.1"/>
    <property type="molecule type" value="Genomic_DNA"/>
</dbReference>
<dbReference type="PANTHER" id="PTHR33096:SF1">
    <property type="entry name" value="CXC1-LIKE CYSTEINE CLUSTER ASSOCIATED WITH KDZ TRANSPOSASES DOMAIN-CONTAINING PROTEIN"/>
    <property type="match status" value="1"/>
</dbReference>
<evidence type="ECO:0000313" key="3">
    <source>
        <dbReference type="Proteomes" id="UP000218334"/>
    </source>
</evidence>
<evidence type="ECO:0000259" key="1">
    <source>
        <dbReference type="Pfam" id="PF18803"/>
    </source>
</evidence>
<feature type="non-terminal residue" evidence="2">
    <location>
        <position position="1"/>
    </location>
</feature>
<evidence type="ECO:0000313" key="2">
    <source>
        <dbReference type="EMBL" id="PBK62356.1"/>
    </source>
</evidence>
<dbReference type="InterPro" id="IPR041457">
    <property type="entry name" value="CxC2_KDZ-assoc"/>
</dbReference>
<gene>
    <name evidence="2" type="ORF">ARMSODRAFT_895754</name>
</gene>
<proteinExistence type="predicted"/>
<sequence>YRQEALEEFMRLEGQCAGSNESECPTCSQSKGPGRAIYHCEECLATYLECQECVVERHADTPFFGPLSQQWNSDFFNKVSLRDLGLRIQVGHNGPGHCINPQPGHADFTVLHVNGAHQIHLNFCWCDQRVTSWKQLMHAELFPATVDQTKTCVTFRLLKQYQALSGSGKVSAYEFHLALSQMMDAMGISKPKMKYKSFGRMVRQFAHIKMMKCTGQGNAANRIVTTVPGGLALMCPACPRPGINLPADWELAPLEYKFLYILILMLDANFHLKNLYRSSWEKDPGLHTRLAYFVELTEYIKHVSKYAMQKDISTCSRFRTLSHAESKNATGLRAMGVGMAVCAHHEIVRPLGVRDLQKGECRYCNMDYIALSASKDHGMWVVFYSYDIACQWKINFFKRVKVFSKDWQIPEGVEVWFGIPKCHCKGHKWPCQCRFSMNIQIVGCTDGEGIERIWSEVNVVANSTKEMGLGN</sequence>
<dbReference type="Proteomes" id="UP000218334">
    <property type="component" value="Unassembled WGS sequence"/>
</dbReference>
<feature type="domain" description="CxC2-like cysteine cluster KDZ transposase-associated" evidence="1">
    <location>
        <begin position="81"/>
        <end position="187"/>
    </location>
</feature>